<comment type="similarity">
    <text evidence="2">Belongs to the intercrine gamma family.</text>
</comment>
<dbReference type="PANTHER" id="PTHR12015:SF101">
    <property type="entry name" value="CYTOKINE SCM-1 BETA-RELATED"/>
    <property type="match status" value="1"/>
</dbReference>
<evidence type="ECO:0000256" key="1">
    <source>
        <dbReference type="ARBA" id="ARBA00004613"/>
    </source>
</evidence>
<dbReference type="SMART" id="SM00199">
    <property type="entry name" value="SCY"/>
    <property type="match status" value="1"/>
</dbReference>
<feature type="chain" id="PRO_5043400389" evidence="9">
    <location>
        <begin position="25"/>
        <end position="116"/>
    </location>
</feature>
<dbReference type="Gene3D" id="2.40.50.40">
    <property type="match status" value="1"/>
</dbReference>
<dbReference type="InterPro" id="IPR039809">
    <property type="entry name" value="Chemokine_b/g/d"/>
</dbReference>
<evidence type="ECO:0000256" key="6">
    <source>
        <dbReference type="ARBA" id="ARBA00022729"/>
    </source>
</evidence>
<keyword evidence="4" id="KW-0202">Cytokine</keyword>
<dbReference type="PANTHER" id="PTHR12015">
    <property type="entry name" value="SMALL INDUCIBLE CYTOKINE A"/>
    <property type="match status" value="1"/>
</dbReference>
<keyword evidence="6 9" id="KW-0732">Signal</keyword>
<evidence type="ECO:0000256" key="9">
    <source>
        <dbReference type="SAM" id="SignalP"/>
    </source>
</evidence>
<dbReference type="SUPFAM" id="SSF54117">
    <property type="entry name" value="Interleukin 8-like chemokines"/>
    <property type="match status" value="1"/>
</dbReference>
<dbReference type="KEGG" id="cpic:101938916"/>
<keyword evidence="5" id="KW-0964">Secreted</keyword>
<name>A0A8C3F9M1_CHRPI</name>
<dbReference type="GeneTree" id="ENSGT01010000222585"/>
<dbReference type="InterPro" id="IPR036048">
    <property type="entry name" value="Interleukin_8-like_sf"/>
</dbReference>
<dbReference type="InterPro" id="IPR001811">
    <property type="entry name" value="Chemokine_IL8-like_dom"/>
</dbReference>
<keyword evidence="7" id="KW-1015">Disulfide bond</keyword>
<gene>
    <name evidence="10" type="primary">LOC101938916</name>
</gene>
<dbReference type="Pfam" id="PF00048">
    <property type="entry name" value="IL8"/>
    <property type="match status" value="1"/>
</dbReference>
<proteinExistence type="inferred from homology"/>
<dbReference type="GO" id="GO:0061844">
    <property type="term" value="P:antimicrobial humoral immune response mediated by antimicrobial peptide"/>
    <property type="evidence" value="ECO:0007669"/>
    <property type="project" value="TreeGrafter"/>
</dbReference>
<dbReference type="GO" id="GO:0048020">
    <property type="term" value="F:CCR chemokine receptor binding"/>
    <property type="evidence" value="ECO:0007669"/>
    <property type="project" value="TreeGrafter"/>
</dbReference>
<dbReference type="GO" id="GO:0070098">
    <property type="term" value="P:chemokine-mediated signaling pathway"/>
    <property type="evidence" value="ECO:0007669"/>
    <property type="project" value="TreeGrafter"/>
</dbReference>
<evidence type="ECO:0000256" key="8">
    <source>
        <dbReference type="SAM" id="MobiDB-lite"/>
    </source>
</evidence>
<protein>
    <submittedName>
        <fullName evidence="10">Uncharacterized protein</fullName>
    </submittedName>
</protein>
<dbReference type="GO" id="GO:0005615">
    <property type="term" value="C:extracellular space"/>
    <property type="evidence" value="ECO:0007669"/>
    <property type="project" value="UniProtKB-KW"/>
</dbReference>
<evidence type="ECO:0000256" key="2">
    <source>
        <dbReference type="ARBA" id="ARBA00006894"/>
    </source>
</evidence>
<feature type="compositionally biased region" description="Basic residues" evidence="8">
    <location>
        <begin position="93"/>
        <end position="116"/>
    </location>
</feature>
<dbReference type="OMA" id="IVNYEKQ"/>
<dbReference type="PRINTS" id="PR01731">
    <property type="entry name" value="LYMPHOTACTIN"/>
</dbReference>
<dbReference type="AlphaFoldDB" id="A0A8C3F9M1"/>
<keyword evidence="3" id="KW-0145">Chemotaxis</keyword>
<reference evidence="10" key="1">
    <citation type="journal article" date="2015" name="Genome Biol. Evol.">
        <title>Physical Mapping and Refinement of the Painted Turtle Genome (Chrysemys picta) Inform Amniote Genome Evolution and Challenge Turtle-Bird Chromosomal Conservation.</title>
        <authorList>
            <person name="Badenhorst D."/>
            <person name="Hillier L.W."/>
            <person name="Literman R."/>
            <person name="Montiel E.E."/>
            <person name="Radhakrishnan S."/>
            <person name="Shen Y."/>
            <person name="Minx P."/>
            <person name="Janes D.E."/>
            <person name="Warren W.C."/>
            <person name="Edwards S.V."/>
            <person name="Valenzuela N."/>
        </authorList>
    </citation>
    <scope>NUCLEOTIDE SEQUENCE [LARGE SCALE GENOMIC DNA]</scope>
</reference>
<reference evidence="10" key="3">
    <citation type="submission" date="2025-09" db="UniProtKB">
        <authorList>
            <consortium name="Ensembl"/>
        </authorList>
    </citation>
    <scope>IDENTIFICATION</scope>
</reference>
<dbReference type="OrthoDB" id="9906867at2759"/>
<organism evidence="10 11">
    <name type="scientific">Chrysemys picta bellii</name>
    <name type="common">Western painted turtle</name>
    <name type="synonym">Emys bellii</name>
    <dbReference type="NCBI Taxonomy" id="8478"/>
    <lineage>
        <taxon>Eukaryota</taxon>
        <taxon>Metazoa</taxon>
        <taxon>Chordata</taxon>
        <taxon>Craniata</taxon>
        <taxon>Vertebrata</taxon>
        <taxon>Euteleostomi</taxon>
        <taxon>Archelosauria</taxon>
        <taxon>Testudinata</taxon>
        <taxon>Testudines</taxon>
        <taxon>Cryptodira</taxon>
        <taxon>Durocryptodira</taxon>
        <taxon>Testudinoidea</taxon>
        <taxon>Emydidae</taxon>
        <taxon>Chrysemys</taxon>
    </lineage>
</organism>
<dbReference type="GeneID" id="101938916"/>
<dbReference type="GO" id="GO:0030335">
    <property type="term" value="P:positive regulation of cell migration"/>
    <property type="evidence" value="ECO:0007669"/>
    <property type="project" value="TreeGrafter"/>
</dbReference>
<dbReference type="GO" id="GO:0008009">
    <property type="term" value="F:chemokine activity"/>
    <property type="evidence" value="ECO:0007669"/>
    <property type="project" value="InterPro"/>
</dbReference>
<sequence>MKLHATDILVIFWLGLFAVSTVRGSVASQIAPKSACVDLSTQELDIRRLVKYETQHIPVKAVMFITKRGIKICVQPDLKWVQDAIKFLDKGPVRRRPNNKPVSKPKPKPKPKPKGN</sequence>
<evidence type="ECO:0000256" key="5">
    <source>
        <dbReference type="ARBA" id="ARBA00022525"/>
    </source>
</evidence>
<evidence type="ECO:0000256" key="4">
    <source>
        <dbReference type="ARBA" id="ARBA00022514"/>
    </source>
</evidence>
<evidence type="ECO:0000256" key="7">
    <source>
        <dbReference type="ARBA" id="ARBA00023157"/>
    </source>
</evidence>
<dbReference type="RefSeq" id="XP_005294594.1">
    <property type="nucleotide sequence ID" value="XM_005294537.5"/>
</dbReference>
<dbReference type="GO" id="GO:0006954">
    <property type="term" value="P:inflammatory response"/>
    <property type="evidence" value="ECO:0007669"/>
    <property type="project" value="TreeGrafter"/>
</dbReference>
<evidence type="ECO:0000313" key="11">
    <source>
        <dbReference type="Proteomes" id="UP000694380"/>
    </source>
</evidence>
<evidence type="ECO:0000313" key="10">
    <source>
        <dbReference type="Ensembl" id="ENSCPBP00000004663.1"/>
    </source>
</evidence>
<feature type="region of interest" description="Disordered" evidence="8">
    <location>
        <begin position="91"/>
        <end position="116"/>
    </location>
</feature>
<keyword evidence="11" id="KW-1185">Reference proteome</keyword>
<dbReference type="Ensembl" id="ENSCPBT00000005676.1">
    <property type="protein sequence ID" value="ENSCPBP00000004663.1"/>
    <property type="gene ID" value="ENSCPBG00000003746.1"/>
</dbReference>
<comment type="subcellular location">
    <subcellularLocation>
        <location evidence="1">Secreted</location>
    </subcellularLocation>
</comment>
<reference evidence="10" key="2">
    <citation type="submission" date="2025-08" db="UniProtKB">
        <authorList>
            <consortium name="Ensembl"/>
        </authorList>
    </citation>
    <scope>IDENTIFICATION</scope>
</reference>
<evidence type="ECO:0000256" key="3">
    <source>
        <dbReference type="ARBA" id="ARBA00022500"/>
    </source>
</evidence>
<feature type="signal peptide" evidence="9">
    <location>
        <begin position="1"/>
        <end position="24"/>
    </location>
</feature>
<dbReference type="InterPro" id="IPR008105">
    <property type="entry name" value="Chemokine_XCL1/XCL2"/>
</dbReference>
<dbReference type="Proteomes" id="UP000694380">
    <property type="component" value="Chromosome 1"/>
</dbReference>
<accession>A0A8C3F9M1</accession>